<proteinExistence type="predicted"/>
<evidence type="ECO:0000256" key="1">
    <source>
        <dbReference type="ARBA" id="ARBA00004141"/>
    </source>
</evidence>
<name>A0A0R1ZRT1_9LACO</name>
<keyword evidence="4 5" id="KW-0472">Membrane</keyword>
<protein>
    <recommendedName>
        <fullName evidence="6">Integral membrane bound transporter domain-containing protein</fullName>
    </recommendedName>
</protein>
<feature type="transmembrane region" description="Helical" evidence="5">
    <location>
        <begin position="124"/>
        <end position="141"/>
    </location>
</feature>
<keyword evidence="8" id="KW-1185">Reference proteome</keyword>
<organism evidence="7 8">
    <name type="scientific">Ligilactobacillus araffinosus DSM 20653</name>
    <dbReference type="NCBI Taxonomy" id="1423820"/>
    <lineage>
        <taxon>Bacteria</taxon>
        <taxon>Bacillati</taxon>
        <taxon>Bacillota</taxon>
        <taxon>Bacilli</taxon>
        <taxon>Lactobacillales</taxon>
        <taxon>Lactobacillaceae</taxon>
        <taxon>Ligilactobacillus</taxon>
    </lineage>
</organism>
<feature type="transmembrane region" description="Helical" evidence="5">
    <location>
        <begin position="275"/>
        <end position="294"/>
    </location>
</feature>
<dbReference type="Pfam" id="PF13515">
    <property type="entry name" value="FUSC_2"/>
    <property type="match status" value="1"/>
</dbReference>
<evidence type="ECO:0000313" key="8">
    <source>
        <dbReference type="Proteomes" id="UP000051291"/>
    </source>
</evidence>
<evidence type="ECO:0000256" key="4">
    <source>
        <dbReference type="ARBA" id="ARBA00023136"/>
    </source>
</evidence>
<feature type="transmembrane region" description="Helical" evidence="5">
    <location>
        <begin position="347"/>
        <end position="367"/>
    </location>
</feature>
<dbReference type="InterPro" id="IPR049453">
    <property type="entry name" value="Memb_transporter_dom"/>
</dbReference>
<evidence type="ECO:0000256" key="5">
    <source>
        <dbReference type="SAM" id="Phobius"/>
    </source>
</evidence>
<evidence type="ECO:0000256" key="3">
    <source>
        <dbReference type="ARBA" id="ARBA00022989"/>
    </source>
</evidence>
<accession>A0A0R1ZRT1</accession>
<dbReference type="Proteomes" id="UP000051291">
    <property type="component" value="Unassembled WGS sequence"/>
</dbReference>
<dbReference type="GO" id="GO:0016020">
    <property type="term" value="C:membrane"/>
    <property type="evidence" value="ECO:0007669"/>
    <property type="project" value="UniProtKB-SubCell"/>
</dbReference>
<evidence type="ECO:0000313" key="7">
    <source>
        <dbReference type="EMBL" id="KRM53491.1"/>
    </source>
</evidence>
<sequence>MLSYFTKYFLGDVNMNFYQLLQLGPQQLKQQILEEKDLHRRNYLRFILFFRSFLIVCFALIFVIGATLLFGKGNSSVAVGFFCLLLQSRFVNYGYNIFSSIFNMFLISVIVAFDSLLAPKANPFLGFVLNFGFLLFIIFVTCDNPKMGNVAVYVDTYLFSTFLPPQNIREVHLRFIEVAIGFVICSIIFIVHHANQNKDVKFRDVLKHFSLKNKVTQWQLRLAFGISLVLFIGQFCKLPRYFWLGISALSILSIYEPESKKIRHVNINNRVLERIFGIVIGSLLFGVIYTIFPAKFNILIGPLGGLFVGFSATYRWSTVFNCLGALMMATSLYGANASIILRIFNNILGCIVTVIFMLVIKKLVAFYQKGHTNSKV</sequence>
<reference evidence="7 8" key="1">
    <citation type="journal article" date="2015" name="Genome Announc.">
        <title>Expanding the biotechnology potential of lactobacilli through comparative genomics of 213 strains and associated genera.</title>
        <authorList>
            <person name="Sun Z."/>
            <person name="Harris H.M."/>
            <person name="McCann A."/>
            <person name="Guo C."/>
            <person name="Argimon S."/>
            <person name="Zhang W."/>
            <person name="Yang X."/>
            <person name="Jeffery I.B."/>
            <person name="Cooney J.C."/>
            <person name="Kagawa T.F."/>
            <person name="Liu W."/>
            <person name="Song Y."/>
            <person name="Salvetti E."/>
            <person name="Wrobel A."/>
            <person name="Rasinkangas P."/>
            <person name="Parkhill J."/>
            <person name="Rea M.C."/>
            <person name="O'Sullivan O."/>
            <person name="Ritari J."/>
            <person name="Douillard F.P."/>
            <person name="Paul Ross R."/>
            <person name="Yang R."/>
            <person name="Briner A.E."/>
            <person name="Felis G.E."/>
            <person name="de Vos W.M."/>
            <person name="Barrangou R."/>
            <person name="Klaenhammer T.R."/>
            <person name="Caufield P.W."/>
            <person name="Cui Y."/>
            <person name="Zhang H."/>
            <person name="O'Toole P.W."/>
        </authorList>
    </citation>
    <scope>NUCLEOTIDE SEQUENCE [LARGE SCALE GENOMIC DNA]</scope>
    <source>
        <strain evidence="7 8">DSM 20653</strain>
    </source>
</reference>
<feature type="transmembrane region" description="Helical" evidence="5">
    <location>
        <begin position="90"/>
        <end position="112"/>
    </location>
</feature>
<keyword evidence="3 5" id="KW-1133">Transmembrane helix</keyword>
<dbReference type="STRING" id="1423820.FC64_GL000403"/>
<feature type="transmembrane region" description="Helical" evidence="5">
    <location>
        <begin position="171"/>
        <end position="194"/>
    </location>
</feature>
<evidence type="ECO:0000256" key="2">
    <source>
        <dbReference type="ARBA" id="ARBA00022692"/>
    </source>
</evidence>
<dbReference type="PATRIC" id="fig|1423820.4.peg.404"/>
<feature type="transmembrane region" description="Helical" evidence="5">
    <location>
        <begin position="46"/>
        <end position="70"/>
    </location>
</feature>
<comment type="subcellular location">
    <subcellularLocation>
        <location evidence="1">Membrane</location>
        <topology evidence="1">Multi-pass membrane protein</topology>
    </subcellularLocation>
</comment>
<evidence type="ECO:0000259" key="6">
    <source>
        <dbReference type="Pfam" id="PF13515"/>
    </source>
</evidence>
<dbReference type="AlphaFoldDB" id="A0A0R1ZRT1"/>
<comment type="caution">
    <text evidence="7">The sequence shown here is derived from an EMBL/GenBank/DDBJ whole genome shotgun (WGS) entry which is preliminary data.</text>
</comment>
<dbReference type="EMBL" id="AYYZ01000002">
    <property type="protein sequence ID" value="KRM53491.1"/>
    <property type="molecule type" value="Genomic_DNA"/>
</dbReference>
<feature type="domain" description="Integral membrane bound transporter" evidence="6">
    <location>
        <begin position="229"/>
        <end position="355"/>
    </location>
</feature>
<keyword evidence="2 5" id="KW-0812">Transmembrane</keyword>
<gene>
    <name evidence="7" type="ORF">FC64_GL000403</name>
</gene>